<feature type="region of interest" description="Disordered" evidence="1">
    <location>
        <begin position="53"/>
        <end position="173"/>
    </location>
</feature>
<organism evidence="2 3">
    <name type="scientific">Mycena alexandri</name>
    <dbReference type="NCBI Taxonomy" id="1745969"/>
    <lineage>
        <taxon>Eukaryota</taxon>
        <taxon>Fungi</taxon>
        <taxon>Dikarya</taxon>
        <taxon>Basidiomycota</taxon>
        <taxon>Agaricomycotina</taxon>
        <taxon>Agaricomycetes</taxon>
        <taxon>Agaricomycetidae</taxon>
        <taxon>Agaricales</taxon>
        <taxon>Marasmiineae</taxon>
        <taxon>Mycenaceae</taxon>
        <taxon>Mycena</taxon>
    </lineage>
</organism>
<dbReference type="AlphaFoldDB" id="A0AAD6TFY4"/>
<evidence type="ECO:0000313" key="2">
    <source>
        <dbReference type="EMBL" id="KAJ7044470.1"/>
    </source>
</evidence>
<dbReference type="Proteomes" id="UP001218188">
    <property type="component" value="Unassembled WGS sequence"/>
</dbReference>
<feature type="region of interest" description="Disordered" evidence="1">
    <location>
        <begin position="1"/>
        <end position="38"/>
    </location>
</feature>
<evidence type="ECO:0000256" key="1">
    <source>
        <dbReference type="SAM" id="MobiDB-lite"/>
    </source>
</evidence>
<sequence length="288" mass="31397">MPSSHSSPRRRTLCTDDGREIVSPQSNSGRVPRGAGFAGRSMTINVQLADCGQQIRPLPRIPPTPNSAPPLPTAPPGPHRPLSRNASMRPLPTLPESGALAISVTPATPLPPPTPTVGSRAHLSPPTIRRGPPRFASLSLQTSPDALKPNAFDSHTSPPSPTLPEPPSPRTARRKRICKLRRHLGESVQIILDQPDKADVLAGLRRAVKASEAYPDFMVEKVLYLDGDDSDASSEASNDSWVMTHQPNASWDATRKLNRSSAKWIRERGNDRWTEDDFSKILQDLRAL</sequence>
<accession>A0AAD6TFY4</accession>
<feature type="compositionally biased region" description="Pro residues" evidence="1">
    <location>
        <begin position="158"/>
        <end position="169"/>
    </location>
</feature>
<keyword evidence="3" id="KW-1185">Reference proteome</keyword>
<evidence type="ECO:0000313" key="3">
    <source>
        <dbReference type="Proteomes" id="UP001218188"/>
    </source>
</evidence>
<name>A0AAD6TFY4_9AGAR</name>
<comment type="caution">
    <text evidence="2">The sequence shown here is derived from an EMBL/GenBank/DDBJ whole genome shotgun (WGS) entry which is preliminary data.</text>
</comment>
<proteinExistence type="predicted"/>
<protein>
    <submittedName>
        <fullName evidence="2">Uncharacterized protein</fullName>
    </submittedName>
</protein>
<feature type="compositionally biased region" description="Pro residues" evidence="1">
    <location>
        <begin position="59"/>
        <end position="79"/>
    </location>
</feature>
<reference evidence="2" key="1">
    <citation type="submission" date="2023-03" db="EMBL/GenBank/DDBJ databases">
        <title>Massive genome expansion in bonnet fungi (Mycena s.s.) driven by repeated elements and novel gene families across ecological guilds.</title>
        <authorList>
            <consortium name="Lawrence Berkeley National Laboratory"/>
            <person name="Harder C.B."/>
            <person name="Miyauchi S."/>
            <person name="Viragh M."/>
            <person name="Kuo A."/>
            <person name="Thoen E."/>
            <person name="Andreopoulos B."/>
            <person name="Lu D."/>
            <person name="Skrede I."/>
            <person name="Drula E."/>
            <person name="Henrissat B."/>
            <person name="Morin E."/>
            <person name="Kohler A."/>
            <person name="Barry K."/>
            <person name="LaButti K."/>
            <person name="Morin E."/>
            <person name="Salamov A."/>
            <person name="Lipzen A."/>
            <person name="Mereny Z."/>
            <person name="Hegedus B."/>
            <person name="Baldrian P."/>
            <person name="Stursova M."/>
            <person name="Weitz H."/>
            <person name="Taylor A."/>
            <person name="Grigoriev I.V."/>
            <person name="Nagy L.G."/>
            <person name="Martin F."/>
            <person name="Kauserud H."/>
        </authorList>
    </citation>
    <scope>NUCLEOTIDE SEQUENCE</scope>
    <source>
        <strain evidence="2">CBHHK200</strain>
    </source>
</reference>
<dbReference type="EMBL" id="JARJCM010000006">
    <property type="protein sequence ID" value="KAJ7044470.1"/>
    <property type="molecule type" value="Genomic_DNA"/>
</dbReference>
<gene>
    <name evidence="2" type="ORF">C8F04DRAFT_1068457</name>
</gene>